<dbReference type="Proteomes" id="UP000828048">
    <property type="component" value="Chromosome 4"/>
</dbReference>
<evidence type="ECO:0000313" key="2">
    <source>
        <dbReference type="Proteomes" id="UP000828048"/>
    </source>
</evidence>
<accession>A0ACB7Z6T4</accession>
<gene>
    <name evidence="1" type="ORF">Vadar_021190</name>
</gene>
<keyword evidence="2" id="KW-1185">Reference proteome</keyword>
<protein>
    <submittedName>
        <fullName evidence="1">Uncharacterized protein</fullName>
    </submittedName>
</protein>
<name>A0ACB7Z6T4_9ERIC</name>
<proteinExistence type="predicted"/>
<reference evidence="1 2" key="1">
    <citation type="journal article" date="2021" name="Hortic Res">
        <title>High-quality reference genome and annotation aids understanding of berry development for evergreen blueberry (Vaccinium darrowii).</title>
        <authorList>
            <person name="Yu J."/>
            <person name="Hulse-Kemp A.M."/>
            <person name="Babiker E."/>
            <person name="Staton M."/>
        </authorList>
    </citation>
    <scope>NUCLEOTIDE SEQUENCE [LARGE SCALE GENOMIC DNA]</scope>
    <source>
        <strain evidence="2">cv. NJ 8807/NJ 8810</strain>
        <tissue evidence="1">Young leaf</tissue>
    </source>
</reference>
<dbReference type="EMBL" id="CM037154">
    <property type="protein sequence ID" value="KAH7861063.1"/>
    <property type="molecule type" value="Genomic_DNA"/>
</dbReference>
<organism evidence="1 2">
    <name type="scientific">Vaccinium darrowii</name>
    <dbReference type="NCBI Taxonomy" id="229202"/>
    <lineage>
        <taxon>Eukaryota</taxon>
        <taxon>Viridiplantae</taxon>
        <taxon>Streptophyta</taxon>
        <taxon>Embryophyta</taxon>
        <taxon>Tracheophyta</taxon>
        <taxon>Spermatophyta</taxon>
        <taxon>Magnoliopsida</taxon>
        <taxon>eudicotyledons</taxon>
        <taxon>Gunneridae</taxon>
        <taxon>Pentapetalae</taxon>
        <taxon>asterids</taxon>
        <taxon>Ericales</taxon>
        <taxon>Ericaceae</taxon>
        <taxon>Vaccinioideae</taxon>
        <taxon>Vaccinieae</taxon>
        <taxon>Vaccinium</taxon>
    </lineage>
</organism>
<evidence type="ECO:0000313" key="1">
    <source>
        <dbReference type="EMBL" id="KAH7861063.1"/>
    </source>
</evidence>
<sequence>MFSLRKKLDFSSLITVELEGAAGGICVFWNNQQARVKTVNHNMHLLDIEISFGRAEVWRITGVHASSSLEERKNMWTHLSQLNPGDSQPWVLIGDFNTIVSNEEKQGGIDKEEWEMSDFRKFINDNELIDLGFVGYPFTWNNKRGHGANIRERLDRALVNVKWRMSYDSGVLKHLRHLGSDHCPLLVVPKTMEDQCFKRFIFDMRWVKHPECSQVVRDKWKSRVVGSKWFQVQGKIREVRHGIKRWRRTAKVNSKTNIEELKEQVEAVVEAPDFDAELYHDLERKLKQNYADEEQFWRDKARVDWLKEGDKNTAFFHAKVAQRRMQNKLLGLENAEGTWCEEKEVIRGIVVDYFSSIFQTSSPTEFAPVLDCVSPVITPAMNIALTRPVLMLEVRDAAFQMPPSKAPGPDGMPAEARKSICGIKLSRRGPSVSHLFFADDTLLFGRARVHDVEEIARILDMYGLASGQAGQNIRVADDPWLPRPMTFKPRWVAPAGRNLKVRDLIDEGTKTWRTELVKGILWEEEANEVLAMPLPLSPSDDRLIWHYTSNGLYSVKSGYEVALFMKRNGMLGKKGYGESSRREEHKGFWNELWSLPTTGKIKHFLWKACHNIIPVKEVLFKRKITRDPICPMCLNESETLIHLFTQCKFAQVVWKSSPLCLDFASITACGFLRFKIDGREALILID</sequence>
<comment type="caution">
    <text evidence="1">The sequence shown here is derived from an EMBL/GenBank/DDBJ whole genome shotgun (WGS) entry which is preliminary data.</text>
</comment>